<reference evidence="2" key="1">
    <citation type="journal article" date="2019" name="Int. J. Syst. Evol. Microbiol.">
        <title>The Global Catalogue of Microorganisms (GCM) 10K type strain sequencing project: providing services to taxonomists for standard genome sequencing and annotation.</title>
        <authorList>
            <consortium name="The Broad Institute Genomics Platform"/>
            <consortium name="The Broad Institute Genome Sequencing Center for Infectious Disease"/>
            <person name="Wu L."/>
            <person name="Ma J."/>
        </authorList>
    </citation>
    <scope>NUCLEOTIDE SEQUENCE [LARGE SCALE GENOMIC DNA]</scope>
    <source>
        <strain evidence="2">JCM 18424</strain>
    </source>
</reference>
<dbReference type="Pfam" id="PF08905">
    <property type="entry name" value="DUF1850"/>
    <property type="match status" value="1"/>
</dbReference>
<comment type="caution">
    <text evidence="1">The sequence shown here is derived from an EMBL/GenBank/DDBJ whole genome shotgun (WGS) entry which is preliminary data.</text>
</comment>
<name>A0ABP9MJR4_9GAMM</name>
<proteinExistence type="predicted"/>
<organism evidence="1 2">
    <name type="scientific">Wohlfahrtiimonas larvae</name>
    <dbReference type="NCBI Taxonomy" id="1157986"/>
    <lineage>
        <taxon>Bacteria</taxon>
        <taxon>Pseudomonadati</taxon>
        <taxon>Pseudomonadota</taxon>
        <taxon>Gammaproteobacteria</taxon>
        <taxon>Cardiobacteriales</taxon>
        <taxon>Ignatzschineriaceae</taxon>
        <taxon>Wohlfahrtiimonas</taxon>
    </lineage>
</organism>
<keyword evidence="2" id="KW-1185">Reference proteome</keyword>
<dbReference type="EMBL" id="BAABKE010000003">
    <property type="protein sequence ID" value="GAA5097699.1"/>
    <property type="molecule type" value="Genomic_DNA"/>
</dbReference>
<evidence type="ECO:0000313" key="2">
    <source>
        <dbReference type="Proteomes" id="UP001500631"/>
    </source>
</evidence>
<dbReference type="Proteomes" id="UP001500631">
    <property type="component" value="Unassembled WGS sequence"/>
</dbReference>
<protein>
    <recommendedName>
        <fullName evidence="3">DUF1850 domain-containing protein</fullName>
    </recommendedName>
</protein>
<evidence type="ECO:0008006" key="3">
    <source>
        <dbReference type="Google" id="ProtNLM"/>
    </source>
</evidence>
<evidence type="ECO:0000313" key="1">
    <source>
        <dbReference type="EMBL" id="GAA5097699.1"/>
    </source>
</evidence>
<accession>A0ABP9MJR4</accession>
<dbReference type="RefSeq" id="WP_245831147.1">
    <property type="nucleotide sequence ID" value="NZ_BAABKE010000003.1"/>
</dbReference>
<dbReference type="InterPro" id="IPR015001">
    <property type="entry name" value="DUF1850"/>
</dbReference>
<sequence length="156" mass="18256">MILVTAIVLLLGASLYPWFTSIHLRTEKFSCDFREDVLTLQWIHSVEREMWRETYQAEGDHLRLFRSQFKTFGAGTPYNEPLKTQGGFVESNPNLNMPQINWIISRNVESTLNTINGDIPIHQYFDDYSEITLSTHKHTIWTFLKDTCYDKFTASN</sequence>
<gene>
    <name evidence="1" type="ORF">GCM10023338_09330</name>
</gene>